<evidence type="ECO:0000313" key="2">
    <source>
        <dbReference type="Proteomes" id="UP000244077"/>
    </source>
</evidence>
<proteinExistence type="predicted"/>
<reference evidence="1 2" key="1">
    <citation type="submission" date="2018-04" db="EMBL/GenBank/DDBJ databases">
        <title>Genomic Encyclopedia of Archaeal and Bacterial Type Strains, Phase II (KMG-II): from individual species to whole genera.</title>
        <authorList>
            <person name="Goeker M."/>
        </authorList>
    </citation>
    <scope>NUCLEOTIDE SEQUENCE [LARGE SCALE GENOMIC DNA]</scope>
    <source>
        <strain evidence="1 2">DSM 100434</strain>
    </source>
</reference>
<dbReference type="EMBL" id="QAOH01000008">
    <property type="protein sequence ID" value="PTQ71372.1"/>
    <property type="molecule type" value="Genomic_DNA"/>
</dbReference>
<dbReference type="Proteomes" id="UP000244077">
    <property type="component" value="Unassembled WGS sequence"/>
</dbReference>
<organism evidence="1 2">
    <name type="scientific">Celeribacter persicus</name>
    <dbReference type="NCBI Taxonomy" id="1651082"/>
    <lineage>
        <taxon>Bacteria</taxon>
        <taxon>Pseudomonadati</taxon>
        <taxon>Pseudomonadota</taxon>
        <taxon>Alphaproteobacteria</taxon>
        <taxon>Rhodobacterales</taxon>
        <taxon>Roseobacteraceae</taxon>
        <taxon>Celeribacter</taxon>
    </lineage>
</organism>
<accession>A0A2T5HIG7</accession>
<keyword evidence="2" id="KW-1185">Reference proteome</keyword>
<evidence type="ECO:0000313" key="1">
    <source>
        <dbReference type="EMBL" id="PTQ71372.1"/>
    </source>
</evidence>
<comment type="caution">
    <text evidence="1">The sequence shown here is derived from an EMBL/GenBank/DDBJ whole genome shotgun (WGS) entry which is preliminary data.</text>
</comment>
<gene>
    <name evidence="1" type="ORF">C8N42_108150</name>
</gene>
<name>A0A2T5HIG7_9RHOB</name>
<sequence length="358" mass="40168">MWEDVQAQVAQVGRDASMWLFWLDWYAAMLDPISNPPDWALYEQVALIEDEIWKDGPEAIAKRIAEIEAARQPKANPAERLAAQRLLHAALSDFSFDQAARLMRMVPFAEDVKFIRDPEKLARYLGDAEELRDDIETFSAALKAEGAAMQGAGYVATYLDRLLEEFSKTRQTEALNVGKIVKLGKTLDAARLDEVTCREFGTMRMGALAEIVDQLSDMTRQHFSETLLRFAPLEELELEAETSAWEYLNEMRQALEGFKVGQGGIPLHEGDLAVLRDLADDAERAMRGLDSASGPAKSSFLKEVNYRLALLTVTVALGKTRVKEITGPAFKGVDEILKGMKRAKGLSELWELLQKIWE</sequence>
<dbReference type="AlphaFoldDB" id="A0A2T5HIG7"/>
<protein>
    <submittedName>
        <fullName evidence="1">Uncharacterized protein</fullName>
    </submittedName>
</protein>